<feature type="non-terminal residue" evidence="8">
    <location>
        <position position="1"/>
    </location>
</feature>
<evidence type="ECO:0000256" key="2">
    <source>
        <dbReference type="ARBA" id="ARBA00022884"/>
    </source>
</evidence>
<dbReference type="STRING" id="708197.A0A166XAX1"/>
<dbReference type="SUPFAM" id="SSF54928">
    <property type="entry name" value="RNA-binding domain, RBD"/>
    <property type="match status" value="1"/>
</dbReference>
<dbReference type="InterPro" id="IPR006630">
    <property type="entry name" value="La_HTH"/>
</dbReference>
<feature type="compositionally biased region" description="Polar residues" evidence="5">
    <location>
        <begin position="1"/>
        <end position="17"/>
    </location>
</feature>
<reference evidence="8 9" key="1">
    <citation type="submission" date="2015-06" db="EMBL/GenBank/DDBJ databases">
        <title>Survival trade-offs in plant roots during colonization by closely related pathogenic and mutualistic fungi.</title>
        <authorList>
            <person name="Hacquard S."/>
            <person name="Kracher B."/>
            <person name="Hiruma K."/>
            <person name="Weinman A."/>
            <person name="Muench P."/>
            <person name="Garrido Oter R."/>
            <person name="Ver Loren van Themaat E."/>
            <person name="Dallerey J.-F."/>
            <person name="Damm U."/>
            <person name="Henrissat B."/>
            <person name="Lespinet O."/>
            <person name="Thon M."/>
            <person name="Kemen E."/>
            <person name="McHardy A.C."/>
            <person name="Schulze-Lefert P."/>
            <person name="O'Connell R.J."/>
        </authorList>
    </citation>
    <scope>NUCLEOTIDE SEQUENCE [LARGE SCALE GENOMIC DNA]</scope>
    <source>
        <strain evidence="8 9">0861</strain>
    </source>
</reference>
<feature type="compositionally biased region" description="Basic and acidic residues" evidence="5">
    <location>
        <begin position="72"/>
        <end position="96"/>
    </location>
</feature>
<dbReference type="GO" id="GO:0005634">
    <property type="term" value="C:nucleus"/>
    <property type="evidence" value="ECO:0007669"/>
    <property type="project" value="UniProtKB-SubCell"/>
</dbReference>
<proteinExistence type="predicted"/>
<dbReference type="Gene3D" id="3.30.70.330">
    <property type="match status" value="1"/>
</dbReference>
<comment type="subcellular location">
    <subcellularLocation>
        <location evidence="1">Nucleus</location>
    </subcellularLocation>
</comment>
<feature type="region of interest" description="Disordered" evidence="5">
    <location>
        <begin position="44"/>
        <end position="96"/>
    </location>
</feature>
<dbReference type="GO" id="GO:0006396">
    <property type="term" value="P:RNA processing"/>
    <property type="evidence" value="ECO:0007669"/>
    <property type="project" value="InterPro"/>
</dbReference>
<protein>
    <submittedName>
        <fullName evidence="8">La domain-containing protein</fullName>
    </submittedName>
</protein>
<dbReference type="SMART" id="SM00715">
    <property type="entry name" value="LA"/>
    <property type="match status" value="1"/>
</dbReference>
<dbReference type="InterPro" id="IPR002344">
    <property type="entry name" value="Lupus_La"/>
</dbReference>
<dbReference type="SMART" id="SM00360">
    <property type="entry name" value="RRM"/>
    <property type="match status" value="1"/>
</dbReference>
<feature type="compositionally biased region" description="Polar residues" evidence="5">
    <location>
        <begin position="397"/>
        <end position="413"/>
    </location>
</feature>
<feature type="region of interest" description="Disordered" evidence="5">
    <location>
        <begin position="317"/>
        <end position="466"/>
    </location>
</feature>
<accession>A0A166XAX1</accession>
<evidence type="ECO:0000259" key="6">
    <source>
        <dbReference type="PROSITE" id="PS50102"/>
    </source>
</evidence>
<dbReference type="AlphaFoldDB" id="A0A166XAX1"/>
<dbReference type="PROSITE" id="PS50102">
    <property type="entry name" value="RRM"/>
    <property type="match status" value="1"/>
</dbReference>
<feature type="compositionally biased region" description="Basic and acidic residues" evidence="5">
    <location>
        <begin position="428"/>
        <end position="466"/>
    </location>
</feature>
<dbReference type="InterPro" id="IPR045180">
    <property type="entry name" value="La_dom_prot"/>
</dbReference>
<keyword evidence="9" id="KW-1185">Reference proteome</keyword>
<dbReference type="SUPFAM" id="SSF46785">
    <property type="entry name" value="Winged helix' DNA-binding domain"/>
    <property type="match status" value="1"/>
</dbReference>
<dbReference type="PANTHER" id="PTHR22792:SF140">
    <property type="entry name" value="ACHILLES, ISOFORM A"/>
    <property type="match status" value="1"/>
</dbReference>
<sequence>LSQPAVSKSLNNKTLPNKSHLVPESPHRIDSSLLLTPIIHKSHTSTRYTMSAAEETKPVEAVAAEAPAQVEEPAKAEETAQKEESEAKAAESEKKDASIIKTTAQIDSKQHSNNVKFDASLLKETDDPVEIRKQVEFYLSDSNLPHDKYLWELTGGFENKPIPLKTITNFKRMRRFQPYSAVVAALKESTQVNIAGEEGEETIQRKQAYTPGSDKYNARCVYVKGFGDEEPSTQFDLEAFFTQFGPINAVRLRRTNEKLFKGSVFVEFPDEEAAQKFVALDPKPKWKDHDLKIMPKIDYVREKSALINAGKLEPNTSRRFFEGKEGNDRGGRGRGRGGRGGNFGKDDWKQRRDHDQKNGFKGGRGGRGGRGRGRGGDRRGGRDNQENRKDPSEVTSDRNAYVSYSASGASNLTDRFCSGKPTIQATNDKGEAVAEDKNGNGKRAREDDGGAQPEAKKVDTKTDVAA</sequence>
<feature type="compositionally biased region" description="Basic and acidic residues" evidence="5">
    <location>
        <begin position="374"/>
        <end position="396"/>
    </location>
</feature>
<dbReference type="EMBL" id="LFIV01000015">
    <property type="protein sequence ID" value="KZL76420.1"/>
    <property type="molecule type" value="Genomic_DNA"/>
</dbReference>
<dbReference type="InterPro" id="IPR036390">
    <property type="entry name" value="WH_DNA-bd_sf"/>
</dbReference>
<keyword evidence="3" id="KW-0539">Nucleus</keyword>
<dbReference type="CDD" id="cd08029">
    <property type="entry name" value="LA_like_fungal"/>
    <property type="match status" value="1"/>
</dbReference>
<comment type="caution">
    <text evidence="8">The sequence shown here is derived from an EMBL/GenBank/DDBJ whole genome shotgun (WGS) entry which is preliminary data.</text>
</comment>
<dbReference type="Pfam" id="PF05383">
    <property type="entry name" value="La"/>
    <property type="match status" value="1"/>
</dbReference>
<feature type="compositionally biased region" description="Low complexity" evidence="5">
    <location>
        <begin position="59"/>
        <end position="71"/>
    </location>
</feature>
<dbReference type="Gene3D" id="1.10.10.10">
    <property type="entry name" value="Winged helix-like DNA-binding domain superfamily/Winged helix DNA-binding domain"/>
    <property type="match status" value="1"/>
</dbReference>
<feature type="compositionally biased region" description="Basic and acidic residues" evidence="5">
    <location>
        <begin position="319"/>
        <end position="331"/>
    </location>
</feature>
<dbReference type="InterPro" id="IPR000504">
    <property type="entry name" value="RRM_dom"/>
</dbReference>
<organism evidence="8 9">
    <name type="scientific">Colletotrichum tofieldiae</name>
    <dbReference type="NCBI Taxonomy" id="708197"/>
    <lineage>
        <taxon>Eukaryota</taxon>
        <taxon>Fungi</taxon>
        <taxon>Dikarya</taxon>
        <taxon>Ascomycota</taxon>
        <taxon>Pezizomycotina</taxon>
        <taxon>Sordariomycetes</taxon>
        <taxon>Hypocreomycetidae</taxon>
        <taxon>Glomerellales</taxon>
        <taxon>Glomerellaceae</taxon>
        <taxon>Colletotrichum</taxon>
        <taxon>Colletotrichum spaethianum species complex</taxon>
    </lineage>
</organism>
<dbReference type="InterPro" id="IPR035979">
    <property type="entry name" value="RBD_domain_sf"/>
</dbReference>
<evidence type="ECO:0000256" key="3">
    <source>
        <dbReference type="ARBA" id="ARBA00023242"/>
    </source>
</evidence>
<evidence type="ECO:0000256" key="1">
    <source>
        <dbReference type="ARBA" id="ARBA00004123"/>
    </source>
</evidence>
<keyword evidence="2 4" id="KW-0694">RNA-binding</keyword>
<feature type="region of interest" description="Disordered" evidence="5">
    <location>
        <begin position="1"/>
        <end position="26"/>
    </location>
</feature>
<feature type="domain" description="RRM" evidence="6">
    <location>
        <begin position="219"/>
        <end position="293"/>
    </location>
</feature>
<dbReference type="CDD" id="cd12291">
    <property type="entry name" value="RRM1_La"/>
    <property type="match status" value="1"/>
</dbReference>
<evidence type="ECO:0000313" key="9">
    <source>
        <dbReference type="Proteomes" id="UP000076552"/>
    </source>
</evidence>
<evidence type="ECO:0000313" key="8">
    <source>
        <dbReference type="EMBL" id="KZL76420.1"/>
    </source>
</evidence>
<dbReference type="Pfam" id="PF00076">
    <property type="entry name" value="RRM_1"/>
    <property type="match status" value="1"/>
</dbReference>
<feature type="compositionally biased region" description="Basic and acidic residues" evidence="5">
    <location>
        <begin position="344"/>
        <end position="358"/>
    </location>
</feature>
<gene>
    <name evidence="8" type="ORF">CT0861_03385</name>
</gene>
<name>A0A166XAX1_9PEZI</name>
<dbReference type="PANTHER" id="PTHR22792">
    <property type="entry name" value="LUPUS LA PROTEIN-RELATED"/>
    <property type="match status" value="1"/>
</dbReference>
<evidence type="ECO:0000256" key="4">
    <source>
        <dbReference type="PROSITE-ProRule" id="PRU00332"/>
    </source>
</evidence>
<dbReference type="PRINTS" id="PR00302">
    <property type="entry name" value="LUPUSLA"/>
</dbReference>
<evidence type="ECO:0000256" key="5">
    <source>
        <dbReference type="SAM" id="MobiDB-lite"/>
    </source>
</evidence>
<evidence type="ECO:0000259" key="7">
    <source>
        <dbReference type="PROSITE" id="PS50961"/>
    </source>
</evidence>
<dbReference type="InterPro" id="IPR012677">
    <property type="entry name" value="Nucleotide-bd_a/b_plait_sf"/>
</dbReference>
<dbReference type="PROSITE" id="PS50961">
    <property type="entry name" value="HTH_LA"/>
    <property type="match status" value="1"/>
</dbReference>
<dbReference type="GO" id="GO:0003729">
    <property type="term" value="F:mRNA binding"/>
    <property type="evidence" value="ECO:0007669"/>
    <property type="project" value="TreeGrafter"/>
</dbReference>
<dbReference type="InterPro" id="IPR036388">
    <property type="entry name" value="WH-like_DNA-bd_sf"/>
</dbReference>
<feature type="domain" description="HTH La-type RNA-binding" evidence="7">
    <location>
        <begin position="121"/>
        <end position="211"/>
    </location>
</feature>
<dbReference type="Proteomes" id="UP000076552">
    <property type="component" value="Unassembled WGS sequence"/>
</dbReference>
<dbReference type="GO" id="GO:1990904">
    <property type="term" value="C:ribonucleoprotein complex"/>
    <property type="evidence" value="ECO:0007669"/>
    <property type="project" value="InterPro"/>
</dbReference>